<gene>
    <name evidence="1" type="ORF">GCM10022214_14810</name>
</gene>
<protein>
    <submittedName>
        <fullName evidence="1">Uncharacterized protein</fullName>
    </submittedName>
</protein>
<evidence type="ECO:0000313" key="2">
    <source>
        <dbReference type="Proteomes" id="UP001500683"/>
    </source>
</evidence>
<dbReference type="EMBL" id="BAAAZG010000004">
    <property type="protein sequence ID" value="GAA4062557.1"/>
    <property type="molecule type" value="Genomic_DNA"/>
</dbReference>
<evidence type="ECO:0000313" key="1">
    <source>
        <dbReference type="EMBL" id="GAA4062557.1"/>
    </source>
</evidence>
<reference evidence="2" key="1">
    <citation type="journal article" date="2019" name="Int. J. Syst. Evol. Microbiol.">
        <title>The Global Catalogue of Microorganisms (GCM) 10K type strain sequencing project: providing services to taxonomists for standard genome sequencing and annotation.</title>
        <authorList>
            <consortium name="The Broad Institute Genomics Platform"/>
            <consortium name="The Broad Institute Genome Sequencing Center for Infectious Disease"/>
            <person name="Wu L."/>
            <person name="Ma J."/>
        </authorList>
    </citation>
    <scope>NUCLEOTIDE SEQUENCE [LARGE SCALE GENOMIC DNA]</scope>
    <source>
        <strain evidence="2">JCM 16702</strain>
    </source>
</reference>
<proteinExistence type="predicted"/>
<name>A0ABP7VAD6_9ACTN</name>
<sequence>MPEWSGKRWLHSHEEDHGDVRVYRPADFPFPRSRGRHGFELRDDGTAVEHYSGPDDRPRTRTGRWRAETPDRVRLSFPGERPRETTLEILESSPDRLLVIPRG</sequence>
<keyword evidence="2" id="KW-1185">Reference proteome</keyword>
<comment type="caution">
    <text evidence="1">The sequence shown here is derived from an EMBL/GenBank/DDBJ whole genome shotgun (WGS) entry which is preliminary data.</text>
</comment>
<dbReference type="Proteomes" id="UP001500683">
    <property type="component" value="Unassembled WGS sequence"/>
</dbReference>
<dbReference type="RefSeq" id="WP_344942704.1">
    <property type="nucleotide sequence ID" value="NZ_BAAAZG010000004.1"/>
</dbReference>
<accession>A0ABP7VAD6</accession>
<organism evidence="1 2">
    <name type="scientific">Actinomadura miaoliensis</name>
    <dbReference type="NCBI Taxonomy" id="430685"/>
    <lineage>
        <taxon>Bacteria</taxon>
        <taxon>Bacillati</taxon>
        <taxon>Actinomycetota</taxon>
        <taxon>Actinomycetes</taxon>
        <taxon>Streptosporangiales</taxon>
        <taxon>Thermomonosporaceae</taxon>
        <taxon>Actinomadura</taxon>
    </lineage>
</organism>